<reference evidence="2 3" key="1">
    <citation type="submission" date="2020-10" db="EMBL/GenBank/DDBJ databases">
        <title>Sequencing the genomes of 1000 actinobacteria strains.</title>
        <authorList>
            <person name="Klenk H.-P."/>
        </authorList>
    </citation>
    <scope>NUCLEOTIDE SEQUENCE [LARGE SCALE GENOMIC DNA]</scope>
    <source>
        <strain evidence="2 3">DSM 45157</strain>
    </source>
</reference>
<dbReference type="RefSeq" id="WP_191268247.1">
    <property type="nucleotide sequence ID" value="NZ_BMXJ01000002.1"/>
</dbReference>
<name>A0ABR9HCG6_9ACTN</name>
<dbReference type="EMBL" id="JADBDY010000001">
    <property type="protein sequence ID" value="MBE1456725.1"/>
    <property type="molecule type" value="Genomic_DNA"/>
</dbReference>
<accession>A0ABR9HCG6</accession>
<dbReference type="Proteomes" id="UP000598217">
    <property type="component" value="Unassembled WGS sequence"/>
</dbReference>
<evidence type="ECO:0000313" key="2">
    <source>
        <dbReference type="EMBL" id="MBE1456725.1"/>
    </source>
</evidence>
<feature type="transmembrane region" description="Helical" evidence="1">
    <location>
        <begin position="98"/>
        <end position="116"/>
    </location>
</feature>
<keyword evidence="3" id="KW-1185">Reference proteome</keyword>
<evidence type="ECO:0008006" key="4">
    <source>
        <dbReference type="Google" id="ProtNLM"/>
    </source>
</evidence>
<evidence type="ECO:0000313" key="3">
    <source>
        <dbReference type="Proteomes" id="UP000598217"/>
    </source>
</evidence>
<feature type="transmembrane region" description="Helical" evidence="1">
    <location>
        <begin position="12"/>
        <end position="37"/>
    </location>
</feature>
<comment type="caution">
    <text evidence="2">The sequence shown here is derived from an EMBL/GenBank/DDBJ whole genome shotgun (WGS) entry which is preliminary data.</text>
</comment>
<evidence type="ECO:0000256" key="1">
    <source>
        <dbReference type="SAM" id="Phobius"/>
    </source>
</evidence>
<feature type="transmembrane region" description="Helical" evidence="1">
    <location>
        <begin position="73"/>
        <end position="92"/>
    </location>
</feature>
<keyword evidence="1" id="KW-1133">Transmembrane helix</keyword>
<sequence>MTLIAQPAEQTIPLAPLILVMLSLSGAAVALVAMGVLGARRRIGPNELFGIRTRYTRSSDAAWYAVHEACARWSVLAGLAFLPAVVLTPLVSDPDAQTVAILGPVSAGMLLLITGLRRGHRLARERLAREEGRADLP</sequence>
<organism evidence="2 3">
    <name type="scientific">Nocardiopsis terrae</name>
    <dbReference type="NCBI Taxonomy" id="372655"/>
    <lineage>
        <taxon>Bacteria</taxon>
        <taxon>Bacillati</taxon>
        <taxon>Actinomycetota</taxon>
        <taxon>Actinomycetes</taxon>
        <taxon>Streptosporangiales</taxon>
        <taxon>Nocardiopsidaceae</taxon>
        <taxon>Nocardiopsis</taxon>
    </lineage>
</organism>
<proteinExistence type="predicted"/>
<protein>
    <recommendedName>
        <fullName evidence="4">SdpI/YhfL protein family protein</fullName>
    </recommendedName>
</protein>
<dbReference type="Pfam" id="PF13630">
    <property type="entry name" value="SdpI"/>
    <property type="match status" value="1"/>
</dbReference>
<keyword evidence="1" id="KW-0812">Transmembrane</keyword>
<keyword evidence="1" id="KW-0472">Membrane</keyword>
<gene>
    <name evidence="2" type="ORF">H4W79_000939</name>
</gene>
<dbReference type="InterPro" id="IPR025962">
    <property type="entry name" value="SdpI/YhfL"/>
</dbReference>